<evidence type="ECO:0000313" key="7">
    <source>
        <dbReference type="Proteomes" id="UP000030364"/>
    </source>
</evidence>
<evidence type="ECO:0000256" key="3">
    <source>
        <dbReference type="ARBA" id="ARBA00023136"/>
    </source>
</evidence>
<dbReference type="Proteomes" id="UP000030364">
    <property type="component" value="Unassembled WGS sequence"/>
</dbReference>
<proteinExistence type="predicted"/>
<dbReference type="Gene3D" id="1.20.1250.20">
    <property type="entry name" value="MFS general substrate transporter like domains"/>
    <property type="match status" value="2"/>
</dbReference>
<keyword evidence="7" id="KW-1185">Reference proteome</keyword>
<dbReference type="Pfam" id="PF07690">
    <property type="entry name" value="MFS_1"/>
    <property type="match status" value="1"/>
</dbReference>
<feature type="transmembrane region" description="Helical" evidence="4">
    <location>
        <begin position="194"/>
        <end position="215"/>
    </location>
</feature>
<gene>
    <name evidence="6" type="ORF">THFILI_06220</name>
</gene>
<evidence type="ECO:0000256" key="1">
    <source>
        <dbReference type="ARBA" id="ARBA00022692"/>
    </source>
</evidence>
<feature type="transmembrane region" description="Helical" evidence="4">
    <location>
        <begin position="246"/>
        <end position="266"/>
    </location>
</feature>
<evidence type="ECO:0000313" key="6">
    <source>
        <dbReference type="EMBL" id="KGQ22914.1"/>
    </source>
</evidence>
<dbReference type="InterPro" id="IPR052528">
    <property type="entry name" value="Sugar_transport-like"/>
</dbReference>
<evidence type="ECO:0000259" key="5">
    <source>
        <dbReference type="PROSITE" id="PS50850"/>
    </source>
</evidence>
<feature type="transmembrane region" description="Helical" evidence="4">
    <location>
        <begin position="62"/>
        <end position="86"/>
    </location>
</feature>
<feature type="transmembrane region" description="Helical" evidence="4">
    <location>
        <begin position="385"/>
        <end position="403"/>
    </location>
</feature>
<dbReference type="PROSITE" id="PS50850">
    <property type="entry name" value="MFS"/>
    <property type="match status" value="1"/>
</dbReference>
<feature type="transmembrane region" description="Helical" evidence="4">
    <location>
        <begin position="359"/>
        <end position="379"/>
    </location>
</feature>
<accession>A0A0A2XCL4</accession>
<organism evidence="6 7">
    <name type="scientific">Thermus filiformis</name>
    <dbReference type="NCBI Taxonomy" id="276"/>
    <lineage>
        <taxon>Bacteria</taxon>
        <taxon>Thermotogati</taxon>
        <taxon>Deinococcota</taxon>
        <taxon>Deinococci</taxon>
        <taxon>Thermales</taxon>
        <taxon>Thermaceae</taxon>
        <taxon>Thermus</taxon>
    </lineage>
</organism>
<feature type="transmembrane region" description="Helical" evidence="4">
    <location>
        <begin position="122"/>
        <end position="146"/>
    </location>
</feature>
<keyword evidence="1 4" id="KW-0812">Transmembrane</keyword>
<feature type="transmembrane region" description="Helical" evidence="4">
    <location>
        <begin position="167"/>
        <end position="188"/>
    </location>
</feature>
<dbReference type="PANTHER" id="PTHR23526">
    <property type="entry name" value="INTEGRAL MEMBRANE TRANSPORT PROTEIN-RELATED"/>
    <property type="match status" value="1"/>
</dbReference>
<feature type="transmembrane region" description="Helical" evidence="4">
    <location>
        <begin position="302"/>
        <end position="320"/>
    </location>
</feature>
<feature type="transmembrane region" description="Helical" evidence="4">
    <location>
        <begin position="272"/>
        <end position="290"/>
    </location>
</feature>
<keyword evidence="3 4" id="KW-0472">Membrane</keyword>
<dbReference type="InterPro" id="IPR036259">
    <property type="entry name" value="MFS_trans_sf"/>
</dbReference>
<feature type="transmembrane region" description="Helical" evidence="4">
    <location>
        <begin position="34"/>
        <end position="56"/>
    </location>
</feature>
<dbReference type="InterPro" id="IPR020846">
    <property type="entry name" value="MFS_dom"/>
</dbReference>
<evidence type="ECO:0000256" key="2">
    <source>
        <dbReference type="ARBA" id="ARBA00022989"/>
    </source>
</evidence>
<comment type="caution">
    <text evidence="6">The sequence shown here is derived from an EMBL/GenBank/DDBJ whole genome shotgun (WGS) entry which is preliminary data.</text>
</comment>
<dbReference type="SUPFAM" id="SSF103473">
    <property type="entry name" value="MFS general substrate transporter"/>
    <property type="match status" value="1"/>
</dbReference>
<name>A0A0A2XCL4_THEFI</name>
<protein>
    <submittedName>
        <fullName evidence="6">MFS transporter</fullName>
    </submittedName>
</protein>
<dbReference type="OrthoDB" id="24544at2"/>
<reference evidence="6 7" key="1">
    <citation type="journal article" date="2015" name="Genome Announc.">
        <title>Draft Genome Sequence of the Thermophile Thermus filiformis ATCC 43280, Producer of Carotenoid-(Di)glucoside-Branched Fatty Acid (Di)esters and Source of Hyperthermostable Enzymes of Biotechnological Interest.</title>
        <authorList>
            <person name="Mandelli F."/>
            <person name="Oliveira Ramires B."/>
            <person name="Couger M.B."/>
            <person name="Paixao D.A."/>
            <person name="Camilo C.M."/>
            <person name="Polikarpov I."/>
            <person name="Prade R."/>
            <person name="Riano-Pachon D.M."/>
            <person name="Squina F.M."/>
        </authorList>
    </citation>
    <scope>NUCLEOTIDE SEQUENCE [LARGE SCALE GENOMIC DNA]</scope>
    <source>
        <strain evidence="6 7">ATCC 43280</strain>
    </source>
</reference>
<evidence type="ECO:0000256" key="4">
    <source>
        <dbReference type="SAM" id="Phobius"/>
    </source>
</evidence>
<dbReference type="RefSeq" id="WP_038060830.1">
    <property type="nucleotide sequence ID" value="NZ_JPSL02000039.1"/>
</dbReference>
<dbReference type="PANTHER" id="PTHR23526:SF1">
    <property type="entry name" value="MAJOR FACILITATOR SUPERFAMILY MFS_1"/>
    <property type="match status" value="1"/>
</dbReference>
<dbReference type="AlphaFoldDB" id="A0A0A2XCL4"/>
<keyword evidence="2 4" id="KW-1133">Transmembrane helix</keyword>
<feature type="domain" description="Major facilitator superfamily (MFS) profile" evidence="5">
    <location>
        <begin position="197"/>
        <end position="410"/>
    </location>
</feature>
<dbReference type="InterPro" id="IPR011701">
    <property type="entry name" value="MFS"/>
</dbReference>
<dbReference type="STRING" id="276.THFILI_06220"/>
<dbReference type="EMBL" id="JPSL02000039">
    <property type="protein sequence ID" value="KGQ22914.1"/>
    <property type="molecule type" value="Genomic_DNA"/>
</dbReference>
<sequence>MRWRGPRVGRIRETISTILDLRERNYRLGVVNGWLVFLGDAFLNANIVLAGFAARLGAPGPLIGLLPALLQAGGMVPQAFLAPYVARLPRKVVLYRRVAALRLSGIVLMALSALLLGPWPSLLLSGFLLGLLLNALFTGVSSLPFWEAVAKVIPQERRAAFFSARNLVGGLLAFLAGFLVRFLLSLPLPFPLPYALLFALAALAFGLGWYLFGLVDEPEEAGRTERLDLRTPFRDPRFRRFLRVRLLLALGGMAEPFYAAYAVRVLHQERELGLYLTLYALSQTLSNLLWARLAERSSRPVVLAGAGLGASALLLAPLLPPGGFGLVFLLQGAYLAALGLGTTTYLLNLAPARERSAYIGLANTLVGLFSFSPVLGGALADRLGFGGLFLLAALFYALGLYAARKLPEEG</sequence>
<feature type="transmembrane region" description="Helical" evidence="4">
    <location>
        <begin position="326"/>
        <end position="347"/>
    </location>
</feature>
<feature type="transmembrane region" description="Helical" evidence="4">
    <location>
        <begin position="98"/>
        <end position="116"/>
    </location>
</feature>
<dbReference type="GO" id="GO:0022857">
    <property type="term" value="F:transmembrane transporter activity"/>
    <property type="evidence" value="ECO:0007669"/>
    <property type="project" value="InterPro"/>
</dbReference>
<dbReference type="PATRIC" id="fig|276.5.peg.240"/>